<keyword evidence="6" id="KW-0862">Zinc</keyword>
<proteinExistence type="predicted"/>
<evidence type="ECO:0000256" key="8">
    <source>
        <dbReference type="ARBA" id="ARBA00023125"/>
    </source>
</evidence>
<keyword evidence="8" id="KW-0238">DNA-binding</keyword>
<dbReference type="Ensembl" id="ENSCPBT00000008537.1">
    <property type="protein sequence ID" value="ENSCPBP00000007083.1"/>
    <property type="gene ID" value="ENSCPBG00000005579.1"/>
</dbReference>
<evidence type="ECO:0000256" key="5">
    <source>
        <dbReference type="ARBA" id="ARBA00022771"/>
    </source>
</evidence>
<dbReference type="InterPro" id="IPR013087">
    <property type="entry name" value="Znf_C2H2_type"/>
</dbReference>
<evidence type="ECO:0000256" key="7">
    <source>
        <dbReference type="ARBA" id="ARBA00023015"/>
    </source>
</evidence>
<dbReference type="PROSITE" id="PS50157">
    <property type="entry name" value="ZINC_FINGER_C2H2_2"/>
    <property type="match status" value="2"/>
</dbReference>
<keyword evidence="7" id="KW-0805">Transcription regulation</keyword>
<comment type="subcellular location">
    <subcellularLocation>
        <location evidence="2">Nucleus</location>
    </subcellularLocation>
</comment>
<dbReference type="SMART" id="SM00355">
    <property type="entry name" value="ZnF_C2H2"/>
    <property type="match status" value="2"/>
</dbReference>
<dbReference type="GO" id="GO:0005634">
    <property type="term" value="C:nucleus"/>
    <property type="evidence" value="ECO:0007669"/>
    <property type="project" value="UniProtKB-SubCell"/>
</dbReference>
<keyword evidence="10" id="KW-0539">Nucleus</keyword>
<dbReference type="AlphaFoldDB" id="A0A8C3FD42"/>
<evidence type="ECO:0000313" key="14">
    <source>
        <dbReference type="Proteomes" id="UP000694380"/>
    </source>
</evidence>
<name>A0A8C3FD42_CHRPI</name>
<evidence type="ECO:0000256" key="2">
    <source>
        <dbReference type="ARBA" id="ARBA00004123"/>
    </source>
</evidence>
<evidence type="ECO:0000256" key="9">
    <source>
        <dbReference type="ARBA" id="ARBA00023163"/>
    </source>
</evidence>
<dbReference type="InterPro" id="IPR050636">
    <property type="entry name" value="C2H2-ZF_domain-containing"/>
</dbReference>
<evidence type="ECO:0000313" key="13">
    <source>
        <dbReference type="Ensembl" id="ENSCPBP00000007083.1"/>
    </source>
</evidence>
<dbReference type="Proteomes" id="UP000694380">
    <property type="component" value="Unplaced"/>
</dbReference>
<dbReference type="PANTHER" id="PTHR47772">
    <property type="entry name" value="ZINC FINGER PROTEIN 200"/>
    <property type="match status" value="1"/>
</dbReference>
<keyword evidence="5 11" id="KW-0863">Zinc-finger</keyword>
<feature type="domain" description="C2H2-type" evidence="12">
    <location>
        <begin position="67"/>
        <end position="100"/>
    </location>
</feature>
<sequence>MTHLTSPPGDRPFAFPACDESFSDERNLVIHSQAEEREYKCILCGRCFNQQPSLTRHQKNHAGERAYICPECGKSFSLKHNLIIHQRTLQDLKAHSSGLAKIQPWDHCRPQSSTGWPWSSIRCWPGCSEQVEARQAGIRVLRKPLLRIKD</sequence>
<keyword evidence="9" id="KW-0804">Transcription</keyword>
<keyword evidence="3" id="KW-0479">Metal-binding</keyword>
<dbReference type="OMA" id="REYKCIL"/>
<comment type="function">
    <text evidence="1">May be involved in transcriptional regulation.</text>
</comment>
<dbReference type="Gene3D" id="3.30.160.60">
    <property type="entry name" value="Classic Zinc Finger"/>
    <property type="match status" value="2"/>
</dbReference>
<accession>A0A8C3FD42</accession>
<reference evidence="13" key="2">
    <citation type="submission" date="2025-09" db="UniProtKB">
        <authorList>
            <consortium name="Ensembl"/>
        </authorList>
    </citation>
    <scope>IDENTIFICATION</scope>
</reference>
<dbReference type="GeneTree" id="ENSGT01150000286944"/>
<dbReference type="FunFam" id="3.30.160.60:FF:001009">
    <property type="entry name" value="Zinc finger protein 26"/>
    <property type="match status" value="1"/>
</dbReference>
<keyword evidence="14" id="KW-1185">Reference proteome</keyword>
<organism evidence="13 14">
    <name type="scientific">Chrysemys picta bellii</name>
    <name type="common">Western painted turtle</name>
    <name type="synonym">Emys bellii</name>
    <dbReference type="NCBI Taxonomy" id="8478"/>
    <lineage>
        <taxon>Eukaryota</taxon>
        <taxon>Metazoa</taxon>
        <taxon>Chordata</taxon>
        <taxon>Craniata</taxon>
        <taxon>Vertebrata</taxon>
        <taxon>Euteleostomi</taxon>
        <taxon>Archelosauria</taxon>
        <taxon>Testudinata</taxon>
        <taxon>Testudines</taxon>
        <taxon>Cryptodira</taxon>
        <taxon>Durocryptodira</taxon>
        <taxon>Testudinoidea</taxon>
        <taxon>Emydidae</taxon>
        <taxon>Chrysemys</taxon>
    </lineage>
</organism>
<dbReference type="PROSITE" id="PS00028">
    <property type="entry name" value="ZINC_FINGER_C2H2_1"/>
    <property type="match status" value="1"/>
</dbReference>
<evidence type="ECO:0000256" key="10">
    <source>
        <dbReference type="ARBA" id="ARBA00023242"/>
    </source>
</evidence>
<dbReference type="InterPro" id="IPR036236">
    <property type="entry name" value="Znf_C2H2_sf"/>
</dbReference>
<dbReference type="GO" id="GO:0003677">
    <property type="term" value="F:DNA binding"/>
    <property type="evidence" value="ECO:0007669"/>
    <property type="project" value="UniProtKB-KW"/>
</dbReference>
<dbReference type="Pfam" id="PF00096">
    <property type="entry name" value="zf-C2H2"/>
    <property type="match status" value="2"/>
</dbReference>
<evidence type="ECO:0000259" key="12">
    <source>
        <dbReference type="PROSITE" id="PS50157"/>
    </source>
</evidence>
<dbReference type="GO" id="GO:0008270">
    <property type="term" value="F:zinc ion binding"/>
    <property type="evidence" value="ECO:0007669"/>
    <property type="project" value="UniProtKB-KW"/>
</dbReference>
<evidence type="ECO:0000256" key="1">
    <source>
        <dbReference type="ARBA" id="ARBA00003767"/>
    </source>
</evidence>
<dbReference type="SUPFAM" id="SSF57667">
    <property type="entry name" value="beta-beta-alpha zinc fingers"/>
    <property type="match status" value="2"/>
</dbReference>
<evidence type="ECO:0000256" key="6">
    <source>
        <dbReference type="ARBA" id="ARBA00022833"/>
    </source>
</evidence>
<evidence type="ECO:0000256" key="3">
    <source>
        <dbReference type="ARBA" id="ARBA00022723"/>
    </source>
</evidence>
<evidence type="ECO:0000256" key="11">
    <source>
        <dbReference type="PROSITE-ProRule" id="PRU00042"/>
    </source>
</evidence>
<keyword evidence="4" id="KW-0677">Repeat</keyword>
<dbReference type="PANTHER" id="PTHR47772:SF13">
    <property type="entry name" value="GASTRULA ZINC FINGER PROTEIN XLCGF49.1-LIKE-RELATED"/>
    <property type="match status" value="1"/>
</dbReference>
<dbReference type="FunFam" id="3.30.160.60:FF:000363">
    <property type="entry name" value="Zinc finger protein 239"/>
    <property type="match status" value="1"/>
</dbReference>
<reference evidence="13" key="1">
    <citation type="submission" date="2025-08" db="UniProtKB">
        <authorList>
            <consortium name="Ensembl"/>
        </authorList>
    </citation>
    <scope>IDENTIFICATION</scope>
</reference>
<evidence type="ECO:0000256" key="4">
    <source>
        <dbReference type="ARBA" id="ARBA00022737"/>
    </source>
</evidence>
<feature type="domain" description="C2H2-type" evidence="12">
    <location>
        <begin position="39"/>
        <end position="66"/>
    </location>
</feature>
<protein>
    <recommendedName>
        <fullName evidence="12">C2H2-type domain-containing protein</fullName>
    </recommendedName>
</protein>